<protein>
    <recommendedName>
        <fullName evidence="4">DUF659 domain-containing protein</fullName>
    </recommendedName>
</protein>
<feature type="compositionally biased region" description="Basic residues" evidence="1">
    <location>
        <begin position="1"/>
        <end position="12"/>
    </location>
</feature>
<dbReference type="VEuPathDB" id="FungiDB:PSTT_00997"/>
<feature type="region of interest" description="Disordered" evidence="1">
    <location>
        <begin position="1"/>
        <end position="65"/>
    </location>
</feature>
<dbReference type="InterPro" id="IPR052717">
    <property type="entry name" value="Vacuolar_transposase_reg"/>
</dbReference>
<evidence type="ECO:0000256" key="1">
    <source>
        <dbReference type="SAM" id="MobiDB-lite"/>
    </source>
</evidence>
<dbReference type="InterPro" id="IPR012337">
    <property type="entry name" value="RNaseH-like_sf"/>
</dbReference>
<evidence type="ECO:0000313" key="3">
    <source>
        <dbReference type="Proteomes" id="UP000238274"/>
    </source>
</evidence>
<reference evidence="3" key="2">
    <citation type="journal article" date="2018" name="BMC Genomics">
        <title>Genomic insights into host adaptation between the wheat stripe rust pathogen (Puccinia striiformis f. sp. tritici) and the barley stripe rust pathogen (Puccinia striiformis f. sp. hordei).</title>
        <authorList>
            <person name="Xia C."/>
            <person name="Wang M."/>
            <person name="Yin C."/>
            <person name="Cornejo O.E."/>
            <person name="Hulbert S.H."/>
            <person name="Chen X."/>
        </authorList>
    </citation>
    <scope>NUCLEOTIDE SEQUENCE [LARGE SCALE GENOMIC DNA]</scope>
    <source>
        <strain evidence="3">93TX-2</strain>
    </source>
</reference>
<dbReference type="PANTHER" id="PTHR46169:SF15">
    <property type="entry name" value="INNER CENTROMERE PROTEIN A-LIKE ISOFORM X1-RELATED"/>
    <property type="match status" value="1"/>
</dbReference>
<sequence length="698" mass="78003">MASNNRPKRHKNNTSTMSTSEPPDPIDNNQNNENESEDGDTNENEMENEDQNNAPEEDDETLGGRRQLTDEEELKRAQRTHENSVCGKICRPTHDTSCGNLNKHVATCLRKQTEVSTTKSLLSLGVTASGLIDPKEVPQLCAVWCAEAARPFQALVDPSHKGILHPTVLKHLPTRKAVSKDIHLLYSAIQDNYRSVLKAHKGALYLGVDAWQSPNGFDILGVVIYRLKEEDTGEFELEAMPLDFVQLCESHSGEYMALTVQLVVEKFQIQDKICGIVSDNATNNGVMVRELTRLKWPRFKGETQWIRCFAHILNLIVQGILRPFGTQKKRKLDDIVYSSGEEECTESQIRILARGEEALPIQDGDSTEDDSIDDQPDCLTEADIENASDEDDETDGIPAILARQPWQNFVPSPRNFDSLPIPKRRLLISVERKGVPPPIASKGMFVHDGIPPMHNSKVSSGVNLQCNLEWQRHKKYGLDRKNYVDESDFSLARDLVEVLNVFHEITLQVLIATSARLSNIVVFIYQVTDQLSTAISNREYPPALRNACQVGLKITNKYYSLTDSSPLYRIAILMHPSFRDEYFKMAQWEPEWIAEAIRLARNMWSSHYKPRLSTTPSATPTTSTRPVTGLLAGLSSAAAARGGNSSNDPLDTWLSGALVLDGNSPVNPLKWWIKQKRTGNTHGGLVDMALDVLSCPGE</sequence>
<dbReference type="PANTHER" id="PTHR46169">
    <property type="entry name" value="DNA REPLICATION-RELATED ELEMENT FACTOR, ISOFORM A"/>
    <property type="match status" value="1"/>
</dbReference>
<dbReference type="EMBL" id="PKSM01000001">
    <property type="protein sequence ID" value="POW23561.1"/>
    <property type="molecule type" value="Genomic_DNA"/>
</dbReference>
<dbReference type="OrthoDB" id="2505635at2759"/>
<organism evidence="2 3">
    <name type="scientific">Puccinia striiformis</name>
    <dbReference type="NCBI Taxonomy" id="27350"/>
    <lineage>
        <taxon>Eukaryota</taxon>
        <taxon>Fungi</taxon>
        <taxon>Dikarya</taxon>
        <taxon>Basidiomycota</taxon>
        <taxon>Pucciniomycotina</taxon>
        <taxon>Pucciniomycetes</taxon>
        <taxon>Pucciniales</taxon>
        <taxon>Pucciniaceae</taxon>
        <taxon>Puccinia</taxon>
    </lineage>
</organism>
<gene>
    <name evidence="2" type="ORF">PSHT_00020</name>
</gene>
<evidence type="ECO:0000313" key="2">
    <source>
        <dbReference type="EMBL" id="POW23561.1"/>
    </source>
</evidence>
<reference evidence="2 3" key="1">
    <citation type="submission" date="2017-12" db="EMBL/GenBank/DDBJ databases">
        <title>Gene loss provides genomic basis for host adaptation in cereal stripe rust fungi.</title>
        <authorList>
            <person name="Xia C."/>
        </authorList>
    </citation>
    <scope>NUCLEOTIDE SEQUENCE [LARGE SCALE GENOMIC DNA]</scope>
    <source>
        <strain evidence="2 3">93TX-2</strain>
    </source>
</reference>
<dbReference type="Proteomes" id="UP000238274">
    <property type="component" value="Unassembled WGS sequence"/>
</dbReference>
<keyword evidence="3" id="KW-1185">Reference proteome</keyword>
<proteinExistence type="predicted"/>
<dbReference type="GO" id="GO:0005634">
    <property type="term" value="C:nucleus"/>
    <property type="evidence" value="ECO:0007669"/>
    <property type="project" value="TreeGrafter"/>
</dbReference>
<name>A0A2S4WP50_9BASI</name>
<dbReference type="AlphaFoldDB" id="A0A2S4WP50"/>
<dbReference type="VEuPathDB" id="FungiDB:PSHT_00020"/>
<evidence type="ECO:0008006" key="4">
    <source>
        <dbReference type="Google" id="ProtNLM"/>
    </source>
</evidence>
<accession>A0A2S4WP50</accession>
<comment type="caution">
    <text evidence="2">The sequence shown here is derived from an EMBL/GenBank/DDBJ whole genome shotgun (WGS) entry which is preliminary data.</text>
</comment>
<feature type="compositionally biased region" description="Acidic residues" evidence="1">
    <location>
        <begin position="34"/>
        <end position="61"/>
    </location>
</feature>
<reference evidence="3" key="3">
    <citation type="journal article" date="2018" name="Mol. Plant Microbe Interact.">
        <title>Genome sequence resources for the wheat stripe rust pathogen (Puccinia striiformis f. sp. tritici) and the barley stripe rust pathogen (Puccinia striiformis f. sp. hordei).</title>
        <authorList>
            <person name="Xia C."/>
            <person name="Wang M."/>
            <person name="Yin C."/>
            <person name="Cornejo O.E."/>
            <person name="Hulbert S.H."/>
            <person name="Chen X."/>
        </authorList>
    </citation>
    <scope>NUCLEOTIDE SEQUENCE [LARGE SCALE GENOMIC DNA]</scope>
    <source>
        <strain evidence="3">93TX-2</strain>
    </source>
</reference>
<dbReference type="GO" id="GO:0006357">
    <property type="term" value="P:regulation of transcription by RNA polymerase II"/>
    <property type="evidence" value="ECO:0007669"/>
    <property type="project" value="TreeGrafter"/>
</dbReference>
<dbReference type="SUPFAM" id="SSF53098">
    <property type="entry name" value="Ribonuclease H-like"/>
    <property type="match status" value="1"/>
</dbReference>